<feature type="domain" description="Limiting CO2-inducible protein B/C beta carbonyic anhydrase" evidence="3">
    <location>
        <begin position="258"/>
        <end position="495"/>
    </location>
</feature>
<keyword evidence="5" id="KW-1185">Reference proteome</keyword>
<dbReference type="EMBL" id="GL433842">
    <property type="protein sequence ID" value="EFN56471.1"/>
    <property type="molecule type" value="Genomic_DNA"/>
</dbReference>
<evidence type="ECO:0000259" key="2">
    <source>
        <dbReference type="Pfam" id="PF05050"/>
    </source>
</evidence>
<dbReference type="PANTHER" id="PTHR38016">
    <property type="entry name" value="UNNAMED PRODUCT"/>
    <property type="match status" value="1"/>
</dbReference>
<dbReference type="InterPro" id="IPR006342">
    <property type="entry name" value="FkbM_mtfrase"/>
</dbReference>
<evidence type="ECO:0000313" key="5">
    <source>
        <dbReference type="Proteomes" id="UP000008141"/>
    </source>
</evidence>
<dbReference type="eggNOG" id="ENOG502S48Q">
    <property type="taxonomic scope" value="Eukaryota"/>
</dbReference>
<evidence type="ECO:0000313" key="4">
    <source>
        <dbReference type="EMBL" id="EFN56471.1"/>
    </source>
</evidence>
<dbReference type="KEGG" id="cvr:CHLNCDRAFT_145145"/>
<evidence type="ECO:0000259" key="3">
    <source>
        <dbReference type="Pfam" id="PF18599"/>
    </source>
</evidence>
<accession>E1ZCP6</accession>
<dbReference type="InterPro" id="IPR040703">
    <property type="entry name" value="LCIB/C_CA"/>
</dbReference>
<dbReference type="OrthoDB" id="2014244at2759"/>
<feature type="domain" description="Methyltransferase FkbM" evidence="2">
    <location>
        <begin position="160"/>
        <end position="232"/>
    </location>
</feature>
<name>E1ZCP6_CHLVA</name>
<dbReference type="SUPFAM" id="SSF53335">
    <property type="entry name" value="S-adenosyl-L-methionine-dependent methyltransferases"/>
    <property type="match status" value="1"/>
</dbReference>
<dbReference type="RefSeq" id="XP_005848573.1">
    <property type="nucleotide sequence ID" value="XM_005848511.1"/>
</dbReference>
<dbReference type="GeneID" id="17355562"/>
<dbReference type="Gene3D" id="3.40.50.150">
    <property type="entry name" value="Vaccinia Virus protein VP39"/>
    <property type="match status" value="1"/>
</dbReference>
<dbReference type="Pfam" id="PF05050">
    <property type="entry name" value="Methyltransf_21"/>
    <property type="match status" value="1"/>
</dbReference>
<feature type="region of interest" description="Disordered" evidence="1">
    <location>
        <begin position="636"/>
        <end position="685"/>
    </location>
</feature>
<evidence type="ECO:0008006" key="6">
    <source>
        <dbReference type="Google" id="ProtNLM"/>
    </source>
</evidence>
<protein>
    <recommendedName>
        <fullName evidence="6">Methyltransferase FkbM domain-containing protein</fullName>
    </recommendedName>
</protein>
<dbReference type="Proteomes" id="UP000008141">
    <property type="component" value="Unassembled WGS sequence"/>
</dbReference>
<dbReference type="Pfam" id="PF18599">
    <property type="entry name" value="LCIB_C_CA"/>
    <property type="match status" value="1"/>
</dbReference>
<reference evidence="4 5" key="1">
    <citation type="journal article" date="2010" name="Plant Cell">
        <title>The Chlorella variabilis NC64A genome reveals adaptation to photosymbiosis, coevolution with viruses, and cryptic sex.</title>
        <authorList>
            <person name="Blanc G."/>
            <person name="Duncan G."/>
            <person name="Agarkova I."/>
            <person name="Borodovsky M."/>
            <person name="Gurnon J."/>
            <person name="Kuo A."/>
            <person name="Lindquist E."/>
            <person name="Lucas S."/>
            <person name="Pangilinan J."/>
            <person name="Polle J."/>
            <person name="Salamov A."/>
            <person name="Terry A."/>
            <person name="Yamada T."/>
            <person name="Dunigan D.D."/>
            <person name="Grigoriev I.V."/>
            <person name="Claverie J.M."/>
            <person name="Van Etten J.L."/>
        </authorList>
    </citation>
    <scope>NUCLEOTIDE SEQUENCE [LARGE SCALE GENOMIC DNA]</scope>
    <source>
        <strain evidence="4 5">NC64A</strain>
    </source>
</reference>
<dbReference type="InParanoid" id="E1ZCP6"/>
<proteinExistence type="predicted"/>
<feature type="compositionally biased region" description="Gly residues" evidence="1">
    <location>
        <begin position="646"/>
        <end position="655"/>
    </location>
</feature>
<organism evidence="5">
    <name type="scientific">Chlorella variabilis</name>
    <name type="common">Green alga</name>
    <dbReference type="NCBI Taxonomy" id="554065"/>
    <lineage>
        <taxon>Eukaryota</taxon>
        <taxon>Viridiplantae</taxon>
        <taxon>Chlorophyta</taxon>
        <taxon>core chlorophytes</taxon>
        <taxon>Trebouxiophyceae</taxon>
        <taxon>Chlorellales</taxon>
        <taxon>Chlorellaceae</taxon>
        <taxon>Chlorella clade</taxon>
        <taxon>Chlorella</taxon>
    </lineage>
</organism>
<dbReference type="AlphaFoldDB" id="E1ZCP6"/>
<gene>
    <name evidence="4" type="ORF">CHLNCDRAFT_145145</name>
</gene>
<dbReference type="NCBIfam" id="TIGR01444">
    <property type="entry name" value="fkbM_fam"/>
    <property type="match status" value="1"/>
</dbReference>
<feature type="compositionally biased region" description="Low complexity" evidence="1">
    <location>
        <begin position="662"/>
        <end position="685"/>
    </location>
</feature>
<dbReference type="InterPro" id="IPR029063">
    <property type="entry name" value="SAM-dependent_MTases_sf"/>
</dbReference>
<sequence length="710" mass="75723">MSTAAELGDAGPRGSKEQQEQAVEAAGQAVAAALAGLLQDATVRQQCAAMKQQLAGEDGLAAAVQLVRQHLEQSVAAEALFIHREVFLDDCYRLGCGITQSGSIVVDAGANIGLFALRLLLDPQLAPSVQHVYAFEPLPLIADVLEANLQEHGLTDKRCRVECSVTTLADFVAERCLDRIDLLKVDVEGCELEVLRGLDAASWAATRQVVAEVHDVGGRVAAVRELLEVQGFAVDAAAGVVSYLSGRSARVCQHFPQALGVDDFLNRAEVALYAFGFTGDNSIAVINLCRDEITNTLKTKLDQVFGAEFNVNGLGGVLTCGVTGMAAGLSHAPVSRTSGKERYVFFSFPHISIDAKGEVGAISRPGRPGMSCACGALKAALVDIRRDGLAHNCKIPGVHDARDPEYSILKQRLARRLRFEGASEDTVSGMSLTDITYVAERTITDDLEFLISQTVDPRRADYAVITGVQIHNWGSVFDDESPNLEFVAPTSVYAVVSGEKTYLDFSSVPSLSPRQTRLLARARERGEGGGGGEAADVVCNSGGPGTLLEIDAPYLYNSKEQRRREKERADTYAALLGEEDLHPQTLCRWPAWQSHLRAGEPHREEEDTSVVIDSQFESDGELDELLGKLQNRYMQPTGYEGSGRSSIGGGGGGSAAGPVSNTSGPGSLSTGVPGSSTSTSGSAAPLAHTGLLSRLLKTVKDAKERSQWRK</sequence>
<dbReference type="PANTHER" id="PTHR38016:SF1">
    <property type="entry name" value="LIMITING CO2-INDUCIBLE PROTEIN B_C BETA CARBONYIC ANHYDRASE DOMAIN-CONTAINING PROTEIN"/>
    <property type="match status" value="1"/>
</dbReference>
<feature type="region of interest" description="Disordered" evidence="1">
    <location>
        <begin position="1"/>
        <end position="22"/>
    </location>
</feature>
<evidence type="ECO:0000256" key="1">
    <source>
        <dbReference type="SAM" id="MobiDB-lite"/>
    </source>
</evidence>